<evidence type="ECO:0000313" key="2">
    <source>
        <dbReference type="EMBL" id="EZA52816.1"/>
    </source>
</evidence>
<dbReference type="Proteomes" id="UP000053097">
    <property type="component" value="Unassembled WGS sequence"/>
</dbReference>
<dbReference type="PANTHER" id="PTHR33053:SF9">
    <property type="entry name" value="AGAP000105-PA"/>
    <property type="match status" value="1"/>
</dbReference>
<sequence>DENTSDSDINNEELYCDENTSDSDNNENCHNNLDIEQDEIVQLKEWIISCRIPHSHSDKLLKILRRRVLPTLPTCTKTFLQSTSAKYLLQNMEDTDNSIGEFTYLGIAQGLRNCVNVDLHINHELHLQFNIDGMKPYKSSNRTLWPILCKVHFELNIYKPFTVALYSRTHKPKNRDQYLNKFINELNKLLCEGLIIGETQVSIKIKSFICDTPARSYLKCVKGHMSFNGCEKCHVKGEKHENTVVFLNTHCDKRTDEEFRTFSDVNHHTFLLYCGPVVLKNILDDFKYNHFLLLRIAYRLLHTKVNIAFLEHAREYLNTFISVAKDLYRKQFVTINVHNLCHTVDDVENMNCSINLINAYNFESHLGQIKNILRSPYRTLSQFYRREHEKILHTRKVVSLPKKQEIISKRSEQDILQIKYEQYLLTSKCPNNQATR</sequence>
<dbReference type="OrthoDB" id="7549170at2759"/>
<evidence type="ECO:0000256" key="1">
    <source>
        <dbReference type="SAM" id="MobiDB-lite"/>
    </source>
</evidence>
<feature type="region of interest" description="Disordered" evidence="1">
    <location>
        <begin position="1"/>
        <end position="30"/>
    </location>
</feature>
<feature type="compositionally biased region" description="Acidic residues" evidence="1">
    <location>
        <begin position="1"/>
        <end position="25"/>
    </location>
</feature>
<proteinExistence type="predicted"/>
<evidence type="ECO:0008006" key="4">
    <source>
        <dbReference type="Google" id="ProtNLM"/>
    </source>
</evidence>
<protein>
    <recommendedName>
        <fullName evidence="4">THAP-type domain-containing protein</fullName>
    </recommendedName>
</protein>
<evidence type="ECO:0000313" key="3">
    <source>
        <dbReference type="Proteomes" id="UP000053097"/>
    </source>
</evidence>
<name>A0A026WAW2_OOCBI</name>
<dbReference type="EMBL" id="KK107316">
    <property type="protein sequence ID" value="EZA52816.1"/>
    <property type="molecule type" value="Genomic_DNA"/>
</dbReference>
<organism evidence="2 3">
    <name type="scientific">Ooceraea biroi</name>
    <name type="common">Clonal raider ant</name>
    <name type="synonym">Cerapachys biroi</name>
    <dbReference type="NCBI Taxonomy" id="2015173"/>
    <lineage>
        <taxon>Eukaryota</taxon>
        <taxon>Metazoa</taxon>
        <taxon>Ecdysozoa</taxon>
        <taxon>Arthropoda</taxon>
        <taxon>Hexapoda</taxon>
        <taxon>Insecta</taxon>
        <taxon>Pterygota</taxon>
        <taxon>Neoptera</taxon>
        <taxon>Endopterygota</taxon>
        <taxon>Hymenoptera</taxon>
        <taxon>Apocrita</taxon>
        <taxon>Aculeata</taxon>
        <taxon>Formicoidea</taxon>
        <taxon>Formicidae</taxon>
        <taxon>Dorylinae</taxon>
        <taxon>Ooceraea</taxon>
    </lineage>
</organism>
<gene>
    <name evidence="2" type="ORF">X777_08139</name>
</gene>
<reference evidence="2 3" key="1">
    <citation type="journal article" date="2014" name="Curr. Biol.">
        <title>The genome of the clonal raider ant Cerapachys biroi.</title>
        <authorList>
            <person name="Oxley P.R."/>
            <person name="Ji L."/>
            <person name="Fetter-Pruneda I."/>
            <person name="McKenzie S.K."/>
            <person name="Li C."/>
            <person name="Hu H."/>
            <person name="Zhang G."/>
            <person name="Kronauer D.J."/>
        </authorList>
    </citation>
    <scope>NUCLEOTIDE SEQUENCE [LARGE SCALE GENOMIC DNA]</scope>
</reference>
<dbReference type="PANTHER" id="PTHR33053">
    <property type="entry name" value="PROTEIN, PUTATIVE-RELATED"/>
    <property type="match status" value="1"/>
</dbReference>
<feature type="non-terminal residue" evidence="2">
    <location>
        <position position="1"/>
    </location>
</feature>
<keyword evidence="3" id="KW-1185">Reference proteome</keyword>
<dbReference type="OMA" id="HMSFNGC"/>
<accession>A0A026WAW2</accession>
<dbReference type="AlphaFoldDB" id="A0A026WAW2"/>